<proteinExistence type="predicted"/>
<gene>
    <name evidence="1" type="ORF">SAMN05444277_106128</name>
</gene>
<dbReference type="EMBL" id="FOXQ01000006">
    <property type="protein sequence ID" value="SFQ18042.1"/>
    <property type="molecule type" value="Genomic_DNA"/>
</dbReference>
<evidence type="ECO:0000313" key="1">
    <source>
        <dbReference type="EMBL" id="SFQ18042.1"/>
    </source>
</evidence>
<organism evidence="1 2">
    <name type="scientific">Parafilimonas terrae</name>
    <dbReference type="NCBI Taxonomy" id="1465490"/>
    <lineage>
        <taxon>Bacteria</taxon>
        <taxon>Pseudomonadati</taxon>
        <taxon>Bacteroidota</taxon>
        <taxon>Chitinophagia</taxon>
        <taxon>Chitinophagales</taxon>
        <taxon>Chitinophagaceae</taxon>
        <taxon>Parafilimonas</taxon>
    </lineage>
</organism>
<name>A0A1I5WE74_9BACT</name>
<keyword evidence="2" id="KW-1185">Reference proteome</keyword>
<dbReference type="AlphaFoldDB" id="A0A1I5WE74"/>
<evidence type="ECO:0000313" key="2">
    <source>
        <dbReference type="Proteomes" id="UP000199031"/>
    </source>
</evidence>
<dbReference type="RefSeq" id="WP_218148484.1">
    <property type="nucleotide sequence ID" value="NZ_FOXQ01000006.1"/>
</dbReference>
<sequence length="250" mass="28760">MNKIAAINTVLQQFFSNNPSVITIPAKDMMPDFIKAGIFEKDEKKGLPIRKVLRKLDKERQLHLIPYVIAERKSINTNWFFGRTGKFVLQKPVAKKQLQSAAINKIPIVSKSKRADSDEAYVLNLCDEVIGIKGIRQHRFVFLLGDAGTKLPVDIYYSSLNLVFEYRETQHTNAVKHFDKPDVLTVSGVHRGVQRELYDQRRRDVLPRHGITLIELGYFDFSHDKKHRIKRDHAKDIKIVSSKLASIIKV</sequence>
<protein>
    <submittedName>
        <fullName evidence="1">Uncharacterized protein</fullName>
    </submittedName>
</protein>
<accession>A0A1I5WE74</accession>
<dbReference type="Proteomes" id="UP000199031">
    <property type="component" value="Unassembled WGS sequence"/>
</dbReference>
<dbReference type="STRING" id="1465490.SAMN05444277_106128"/>
<reference evidence="1 2" key="1">
    <citation type="submission" date="2016-10" db="EMBL/GenBank/DDBJ databases">
        <authorList>
            <person name="de Groot N.N."/>
        </authorList>
    </citation>
    <scope>NUCLEOTIDE SEQUENCE [LARGE SCALE GENOMIC DNA]</scope>
    <source>
        <strain evidence="1 2">DSM 28286</strain>
    </source>
</reference>